<evidence type="ECO:0000256" key="5">
    <source>
        <dbReference type="PIRNR" id="PIRNR016262"/>
    </source>
</evidence>
<dbReference type="PROSITE" id="PS51733">
    <property type="entry name" value="BPL_LPL_CATALYTIC"/>
    <property type="match status" value="1"/>
</dbReference>
<evidence type="ECO:0000256" key="3">
    <source>
        <dbReference type="ARBA" id="ARBA00022679"/>
    </source>
</evidence>
<organism evidence="10 11">
    <name type="scientific">Myriangium duriaei CBS 260.36</name>
    <dbReference type="NCBI Taxonomy" id="1168546"/>
    <lineage>
        <taxon>Eukaryota</taxon>
        <taxon>Fungi</taxon>
        <taxon>Dikarya</taxon>
        <taxon>Ascomycota</taxon>
        <taxon>Pezizomycotina</taxon>
        <taxon>Dothideomycetes</taxon>
        <taxon>Dothideomycetidae</taxon>
        <taxon>Myriangiales</taxon>
        <taxon>Myriangiaceae</taxon>
        <taxon>Myriangium</taxon>
    </lineage>
</organism>
<dbReference type="InterPro" id="IPR045864">
    <property type="entry name" value="aa-tRNA-synth_II/BPL/LPL"/>
</dbReference>
<evidence type="ECO:0000256" key="6">
    <source>
        <dbReference type="PIRSR" id="PIRSR016262-1"/>
    </source>
</evidence>
<dbReference type="PANTHER" id="PTHR10993">
    <property type="entry name" value="OCTANOYLTRANSFERASE"/>
    <property type="match status" value="1"/>
</dbReference>
<keyword evidence="3 5" id="KW-0808">Transferase</keyword>
<evidence type="ECO:0000256" key="7">
    <source>
        <dbReference type="PIRSR" id="PIRSR016262-2"/>
    </source>
</evidence>
<comment type="similarity">
    <text evidence="2 5">Belongs to the LipB family.</text>
</comment>
<dbReference type="PANTHER" id="PTHR10993:SF7">
    <property type="entry name" value="LIPOYLTRANSFERASE 2, MITOCHONDRIAL-RELATED"/>
    <property type="match status" value="1"/>
</dbReference>
<feature type="binding site" evidence="7">
    <location>
        <begin position="84"/>
        <end position="91"/>
    </location>
    <ligand>
        <name>substrate</name>
    </ligand>
</feature>
<dbReference type="NCBIfam" id="TIGR00214">
    <property type="entry name" value="lipB"/>
    <property type="match status" value="1"/>
</dbReference>
<feature type="active site" description="Acyl-thioester intermediate" evidence="6">
    <location>
        <position position="182"/>
    </location>
</feature>
<accession>A0A9P4IZ39</accession>
<feature type="binding site" evidence="7">
    <location>
        <begin position="164"/>
        <end position="166"/>
    </location>
    <ligand>
        <name>substrate</name>
    </ligand>
</feature>
<comment type="pathway">
    <text evidence="1 5">Protein modification; protein lipoylation via endogenous pathway; protein N(6)-(lipoyl)lysine from octanoyl-[acyl-carrier-protein]: step 1/2.</text>
</comment>
<comment type="caution">
    <text evidence="10">The sequence shown here is derived from an EMBL/GenBank/DDBJ whole genome shotgun (WGS) entry which is preliminary data.</text>
</comment>
<feature type="binding site" evidence="7">
    <location>
        <begin position="151"/>
        <end position="153"/>
    </location>
    <ligand>
        <name>substrate</name>
    </ligand>
</feature>
<reference evidence="10" key="1">
    <citation type="journal article" date="2020" name="Stud. Mycol.">
        <title>101 Dothideomycetes genomes: a test case for predicting lifestyles and emergence of pathogens.</title>
        <authorList>
            <person name="Haridas S."/>
            <person name="Albert R."/>
            <person name="Binder M."/>
            <person name="Bloem J."/>
            <person name="Labutti K."/>
            <person name="Salamov A."/>
            <person name="Andreopoulos B."/>
            <person name="Baker S."/>
            <person name="Barry K."/>
            <person name="Bills G."/>
            <person name="Bluhm B."/>
            <person name="Cannon C."/>
            <person name="Castanera R."/>
            <person name="Culley D."/>
            <person name="Daum C."/>
            <person name="Ezra D."/>
            <person name="Gonzalez J."/>
            <person name="Henrissat B."/>
            <person name="Kuo A."/>
            <person name="Liang C."/>
            <person name="Lipzen A."/>
            <person name="Lutzoni F."/>
            <person name="Magnuson J."/>
            <person name="Mondo S."/>
            <person name="Nolan M."/>
            <person name="Ohm R."/>
            <person name="Pangilinan J."/>
            <person name="Park H.-J."/>
            <person name="Ramirez L."/>
            <person name="Alfaro M."/>
            <person name="Sun H."/>
            <person name="Tritt A."/>
            <person name="Yoshinaga Y."/>
            <person name="Zwiers L.-H."/>
            <person name="Turgeon B."/>
            <person name="Goodwin S."/>
            <person name="Spatafora J."/>
            <person name="Crous P."/>
            <person name="Grigoriev I."/>
        </authorList>
    </citation>
    <scope>NUCLEOTIDE SEQUENCE</scope>
    <source>
        <strain evidence="10">CBS 260.36</strain>
    </source>
</reference>
<comment type="function">
    <text evidence="5">Catalyzes the transfer of endogenously produced octanoic acid from octanoyl-acyl-carrier-protein onto the lipoyl domains of lipoate-dependent enzymes. Lipoyl-ACP can also act as a substrate although octanoyl-ACP is likely to be the physiological substrate.</text>
</comment>
<proteinExistence type="inferred from homology"/>
<gene>
    <name evidence="10" type="ORF">K461DRAFT_229645</name>
</gene>
<comment type="catalytic activity">
    <reaction evidence="5">
        <text>octanoyl-[ACP] + L-lysyl-[protein] = N(6)-octanoyl-L-lysyl-[protein] + holo-[ACP] + H(+)</text>
        <dbReference type="Rhea" id="RHEA:17665"/>
        <dbReference type="Rhea" id="RHEA-COMP:9636"/>
        <dbReference type="Rhea" id="RHEA-COMP:9685"/>
        <dbReference type="Rhea" id="RHEA-COMP:9752"/>
        <dbReference type="Rhea" id="RHEA-COMP:9928"/>
        <dbReference type="ChEBI" id="CHEBI:15378"/>
        <dbReference type="ChEBI" id="CHEBI:29969"/>
        <dbReference type="ChEBI" id="CHEBI:64479"/>
        <dbReference type="ChEBI" id="CHEBI:78463"/>
        <dbReference type="ChEBI" id="CHEBI:78809"/>
        <dbReference type="EC" id="2.3.1.181"/>
    </reaction>
</comment>
<feature type="site" description="Lowers pKa of active site Cys" evidence="8">
    <location>
        <position position="148"/>
    </location>
</feature>
<dbReference type="Pfam" id="PF21948">
    <property type="entry name" value="LplA-B_cat"/>
    <property type="match status" value="1"/>
</dbReference>
<evidence type="ECO:0000313" key="11">
    <source>
        <dbReference type="Proteomes" id="UP000799439"/>
    </source>
</evidence>
<dbReference type="AlphaFoldDB" id="A0A9P4IZ39"/>
<dbReference type="Proteomes" id="UP000799439">
    <property type="component" value="Unassembled WGS sequence"/>
</dbReference>
<dbReference type="GO" id="GO:0009249">
    <property type="term" value="P:protein lipoylation"/>
    <property type="evidence" value="ECO:0007669"/>
    <property type="project" value="InterPro"/>
</dbReference>
<dbReference type="InterPro" id="IPR020605">
    <property type="entry name" value="Octanoyltransferase_CS"/>
</dbReference>
<dbReference type="Gene3D" id="3.30.930.10">
    <property type="entry name" value="Bira Bifunctional Protein, Domain 2"/>
    <property type="match status" value="1"/>
</dbReference>
<evidence type="ECO:0000256" key="8">
    <source>
        <dbReference type="PIRSR" id="PIRSR016262-3"/>
    </source>
</evidence>
<dbReference type="SUPFAM" id="SSF55681">
    <property type="entry name" value="Class II aaRS and biotin synthetases"/>
    <property type="match status" value="1"/>
</dbReference>
<evidence type="ECO:0000256" key="4">
    <source>
        <dbReference type="ARBA" id="ARBA00023315"/>
    </source>
</evidence>
<dbReference type="PROSITE" id="PS01313">
    <property type="entry name" value="LIPB"/>
    <property type="match status" value="1"/>
</dbReference>
<dbReference type="EMBL" id="ML996089">
    <property type="protein sequence ID" value="KAF2150340.1"/>
    <property type="molecule type" value="Genomic_DNA"/>
</dbReference>
<protein>
    <recommendedName>
        <fullName evidence="5">Octanoyltransferase</fullName>
        <ecNumber evidence="5">2.3.1.181</ecNumber>
    </recommendedName>
</protein>
<dbReference type="InterPro" id="IPR000544">
    <property type="entry name" value="Octanoyltransferase"/>
</dbReference>
<evidence type="ECO:0000256" key="2">
    <source>
        <dbReference type="ARBA" id="ARBA00007907"/>
    </source>
</evidence>
<evidence type="ECO:0000313" key="10">
    <source>
        <dbReference type="EMBL" id="KAF2150340.1"/>
    </source>
</evidence>
<dbReference type="InterPro" id="IPR004143">
    <property type="entry name" value="BPL_LPL_catalytic"/>
</dbReference>
<evidence type="ECO:0000256" key="1">
    <source>
        <dbReference type="ARBA" id="ARBA00004821"/>
    </source>
</evidence>
<keyword evidence="4 5" id="KW-0012">Acyltransferase</keyword>
<evidence type="ECO:0000259" key="9">
    <source>
        <dbReference type="PROSITE" id="PS51733"/>
    </source>
</evidence>
<name>A0A9P4IZ39_9PEZI</name>
<keyword evidence="11" id="KW-1185">Reference proteome</keyword>
<dbReference type="OrthoDB" id="19908at2759"/>
<dbReference type="PIRSF" id="PIRSF016262">
    <property type="entry name" value="LPLase"/>
    <property type="match status" value="1"/>
</dbReference>
<dbReference type="CDD" id="cd16444">
    <property type="entry name" value="LipB"/>
    <property type="match status" value="1"/>
</dbReference>
<dbReference type="GO" id="GO:0033819">
    <property type="term" value="F:lipoyl(octanoyl) transferase activity"/>
    <property type="evidence" value="ECO:0007669"/>
    <property type="project" value="UniProtKB-EC"/>
</dbReference>
<feature type="domain" description="BPL/LPL catalytic" evidence="9">
    <location>
        <begin position="39"/>
        <end position="221"/>
    </location>
</feature>
<sequence>MLLRHLPLPGLTRYAVAGQLQDSFVASFLAHKASPTTAPAPSPTIITAQFHPVYTCGRREIGTTTPAQQAYLRSSGADFHESLRGGQTTFHGPGQLVAYPIVDLRRHGLTPRSYVCLLEKSIIRVCKRYGLSTMTTEDPGVWVTPESKIAALGVHLRRNVASHGIGLNVSTDLRWFERIVACGLEGKRTTSLEGEGVRGLEVDEVGKAFVEEITAGLEGVDGIERIEEFHTG</sequence>
<dbReference type="EC" id="2.3.1.181" evidence="5"/>